<protein>
    <submittedName>
        <fullName evidence="2">Pyridoxamine 5'-phosphate oxidase family protein</fullName>
    </submittedName>
</protein>
<dbReference type="SUPFAM" id="SSF50475">
    <property type="entry name" value="FMN-binding split barrel"/>
    <property type="match status" value="1"/>
</dbReference>
<dbReference type="InterPro" id="IPR011576">
    <property type="entry name" value="Pyridox_Oxase_N"/>
</dbReference>
<evidence type="ECO:0000259" key="1">
    <source>
        <dbReference type="Pfam" id="PF01243"/>
    </source>
</evidence>
<proteinExistence type="predicted"/>
<keyword evidence="3" id="KW-1185">Reference proteome</keyword>
<evidence type="ECO:0000313" key="3">
    <source>
        <dbReference type="Proteomes" id="UP001500547"/>
    </source>
</evidence>
<name>A0ABP9QUV1_9RHOO</name>
<dbReference type="InterPro" id="IPR012349">
    <property type="entry name" value="Split_barrel_FMN-bd"/>
</dbReference>
<accession>A0ABP9QUV1</accession>
<dbReference type="Pfam" id="PF01243">
    <property type="entry name" value="PNPOx_N"/>
    <property type="match status" value="1"/>
</dbReference>
<gene>
    <name evidence="2" type="ORF">GCM10025770_26990</name>
</gene>
<feature type="domain" description="Pyridoxamine 5'-phosphate oxidase N-terminal" evidence="1">
    <location>
        <begin position="46"/>
        <end position="139"/>
    </location>
</feature>
<dbReference type="RefSeq" id="WP_345533593.1">
    <property type="nucleotide sequence ID" value="NZ_BAABLD010000008.1"/>
</dbReference>
<dbReference type="PANTHER" id="PTHR42815:SF2">
    <property type="entry name" value="FAD-BINDING, PUTATIVE (AFU_ORTHOLOGUE AFUA_6G07600)-RELATED"/>
    <property type="match status" value="1"/>
</dbReference>
<dbReference type="Proteomes" id="UP001500547">
    <property type="component" value="Unassembled WGS sequence"/>
</dbReference>
<sequence length="208" mass="23436">MARAFADISFTDSVRAAQTRYGSRAHMEGFERASDPRNTLREADIAFITSRDSFYQASVGENGWPYVQHRGGPAGFLRVLDARTIGYADFRGNAQYISVGNVNADERVSLILMDYPRQRRLKLWGRARIVHADDAPDVMAQLALPAYPAEVERGVLIHIDAIEWNCPQHITPRYTEAELKPMLAPLLEELQQLRAQVAQLQSTQDPKP</sequence>
<dbReference type="PANTHER" id="PTHR42815">
    <property type="entry name" value="FAD-BINDING, PUTATIVE (AFU_ORTHOLOGUE AFUA_6G07600)-RELATED"/>
    <property type="match status" value="1"/>
</dbReference>
<organism evidence="2 3">
    <name type="scientific">Viridibacterium curvum</name>
    <dbReference type="NCBI Taxonomy" id="1101404"/>
    <lineage>
        <taxon>Bacteria</taxon>
        <taxon>Pseudomonadati</taxon>
        <taxon>Pseudomonadota</taxon>
        <taxon>Betaproteobacteria</taxon>
        <taxon>Rhodocyclales</taxon>
        <taxon>Rhodocyclaceae</taxon>
        <taxon>Viridibacterium</taxon>
    </lineage>
</organism>
<comment type="caution">
    <text evidence="2">The sequence shown here is derived from an EMBL/GenBank/DDBJ whole genome shotgun (WGS) entry which is preliminary data.</text>
</comment>
<reference evidence="3" key="1">
    <citation type="journal article" date="2019" name="Int. J. Syst. Evol. Microbiol.">
        <title>The Global Catalogue of Microorganisms (GCM) 10K type strain sequencing project: providing services to taxonomists for standard genome sequencing and annotation.</title>
        <authorList>
            <consortium name="The Broad Institute Genomics Platform"/>
            <consortium name="The Broad Institute Genome Sequencing Center for Infectious Disease"/>
            <person name="Wu L."/>
            <person name="Ma J."/>
        </authorList>
    </citation>
    <scope>NUCLEOTIDE SEQUENCE [LARGE SCALE GENOMIC DNA]</scope>
    <source>
        <strain evidence="3">JCM 18715</strain>
    </source>
</reference>
<dbReference type="EMBL" id="BAABLD010000008">
    <property type="protein sequence ID" value="GAA5167810.1"/>
    <property type="molecule type" value="Genomic_DNA"/>
</dbReference>
<dbReference type="Gene3D" id="2.30.110.10">
    <property type="entry name" value="Electron Transport, Fmn-binding Protein, Chain A"/>
    <property type="match status" value="1"/>
</dbReference>
<evidence type="ECO:0000313" key="2">
    <source>
        <dbReference type="EMBL" id="GAA5167810.1"/>
    </source>
</evidence>